<dbReference type="AlphaFoldDB" id="A0A518N478"/>
<proteinExistence type="predicted"/>
<evidence type="ECO:0000313" key="2">
    <source>
        <dbReference type="Proteomes" id="UP000316584"/>
    </source>
</evidence>
<keyword evidence="2" id="KW-1185">Reference proteome</keyword>
<protein>
    <submittedName>
        <fullName evidence="1">Uncharacterized protein</fullName>
    </submittedName>
</protein>
<dbReference type="Proteomes" id="UP000316584">
    <property type="component" value="Chromosome"/>
</dbReference>
<dbReference type="EMBL" id="CP042218">
    <property type="protein sequence ID" value="QDW66730.1"/>
    <property type="molecule type" value="Genomic_DNA"/>
</dbReference>
<gene>
    <name evidence="1" type="ORF">FPZ22_07335</name>
</gene>
<dbReference type="OrthoDB" id="598022at2"/>
<sequence length="208" mass="23939">MPSPDHFALLKSELPTFQKLGDMTGALRHFGQEVMRFHSIAGTLLENMKLDKSSVDERYITHILARSVIEGFFWHAYIFDAPATRGARYEEFVNSFKRDYLKLYNENLFPQKSQIEAADPTWAGLPAALDVKSMLAQLKNDHGDRLDYLYLVYRIASFDTHGKNLNAVFEHVFGRQCNFPFLDLRFGFDLIANHYLVILQDLRSGGEI</sequence>
<reference evidence="1 2" key="1">
    <citation type="submission" date="2019-07" db="EMBL/GenBank/DDBJ databases">
        <title>Full genome sequence of Luteimonas sp. Gr-4.</title>
        <authorList>
            <person name="Im W.-T."/>
        </authorList>
    </citation>
    <scope>NUCLEOTIDE SEQUENCE [LARGE SCALE GENOMIC DNA]</scope>
    <source>
        <strain evidence="1 2">Gr-4</strain>
    </source>
</reference>
<organism evidence="1 2">
    <name type="scientific">Luteimonas granuli</name>
    <dbReference type="NCBI Taxonomy" id="1176533"/>
    <lineage>
        <taxon>Bacteria</taxon>
        <taxon>Pseudomonadati</taxon>
        <taxon>Pseudomonadota</taxon>
        <taxon>Gammaproteobacteria</taxon>
        <taxon>Lysobacterales</taxon>
        <taxon>Lysobacteraceae</taxon>
        <taxon>Luteimonas</taxon>
    </lineage>
</organism>
<dbReference type="RefSeq" id="WP_144891741.1">
    <property type="nucleotide sequence ID" value="NZ_CP042218.1"/>
</dbReference>
<dbReference type="KEGG" id="lug:FPZ22_07335"/>
<accession>A0A518N478</accession>
<evidence type="ECO:0000313" key="1">
    <source>
        <dbReference type="EMBL" id="QDW66730.1"/>
    </source>
</evidence>
<name>A0A518N478_9GAMM</name>